<accession>A0ABR4A7V5</accession>
<sequence>MVHSALGTAHPSLLELWGLNGVGSRTLAWHNDRRRSRAGTVETAEKACTSRVMLSMLASALFKAACATSATQHDEQSQVSTSHDDGEHGTRAPRERQSKYRHGYFTHPPNTPPSIVLASFIGPS</sequence>
<proteinExistence type="predicted"/>
<evidence type="ECO:0000313" key="2">
    <source>
        <dbReference type="EMBL" id="KAL2041885.1"/>
    </source>
</evidence>
<evidence type="ECO:0000313" key="3">
    <source>
        <dbReference type="Proteomes" id="UP001590950"/>
    </source>
</evidence>
<dbReference type="EMBL" id="JBEFKJ010000015">
    <property type="protein sequence ID" value="KAL2041885.1"/>
    <property type="molecule type" value="Genomic_DNA"/>
</dbReference>
<gene>
    <name evidence="2" type="ORF">N7G274_005072</name>
</gene>
<organism evidence="2 3">
    <name type="scientific">Stereocaulon virgatum</name>
    <dbReference type="NCBI Taxonomy" id="373712"/>
    <lineage>
        <taxon>Eukaryota</taxon>
        <taxon>Fungi</taxon>
        <taxon>Dikarya</taxon>
        <taxon>Ascomycota</taxon>
        <taxon>Pezizomycotina</taxon>
        <taxon>Lecanoromycetes</taxon>
        <taxon>OSLEUM clade</taxon>
        <taxon>Lecanoromycetidae</taxon>
        <taxon>Lecanorales</taxon>
        <taxon>Lecanorineae</taxon>
        <taxon>Stereocaulaceae</taxon>
        <taxon>Stereocaulon</taxon>
    </lineage>
</organism>
<protein>
    <submittedName>
        <fullName evidence="2">Uncharacterized protein</fullName>
    </submittedName>
</protein>
<feature type="region of interest" description="Disordered" evidence="1">
    <location>
        <begin position="69"/>
        <end position="112"/>
    </location>
</feature>
<evidence type="ECO:0000256" key="1">
    <source>
        <dbReference type="SAM" id="MobiDB-lite"/>
    </source>
</evidence>
<name>A0ABR4A7V5_9LECA</name>
<comment type="caution">
    <text evidence="2">The sequence shown here is derived from an EMBL/GenBank/DDBJ whole genome shotgun (WGS) entry which is preliminary data.</text>
</comment>
<keyword evidence="3" id="KW-1185">Reference proteome</keyword>
<reference evidence="2 3" key="1">
    <citation type="submission" date="2024-09" db="EMBL/GenBank/DDBJ databases">
        <title>Rethinking Asexuality: The Enigmatic Case of Functional Sexual Genes in Lepraria (Stereocaulaceae).</title>
        <authorList>
            <person name="Doellman M."/>
            <person name="Sun Y."/>
            <person name="Barcenas-Pena A."/>
            <person name="Lumbsch H.T."/>
            <person name="Grewe F."/>
        </authorList>
    </citation>
    <scope>NUCLEOTIDE SEQUENCE [LARGE SCALE GENOMIC DNA]</scope>
    <source>
        <strain evidence="2 3">Mercado 3170</strain>
    </source>
</reference>
<dbReference type="Proteomes" id="UP001590950">
    <property type="component" value="Unassembled WGS sequence"/>
</dbReference>
<feature type="compositionally biased region" description="Basic and acidic residues" evidence="1">
    <location>
        <begin position="72"/>
        <end position="98"/>
    </location>
</feature>